<dbReference type="InterPro" id="IPR000593">
    <property type="entry name" value="RasGAP_C"/>
</dbReference>
<dbReference type="AlphaFoldDB" id="A0A183UU22"/>
<dbReference type="Proteomes" id="UP000050794">
    <property type="component" value="Unassembled WGS sequence"/>
</dbReference>
<feature type="coiled-coil region" evidence="1">
    <location>
        <begin position="47"/>
        <end position="81"/>
    </location>
</feature>
<evidence type="ECO:0000259" key="2">
    <source>
        <dbReference type="Pfam" id="PF03836"/>
    </source>
</evidence>
<keyword evidence="4" id="KW-1185">Reference proteome</keyword>
<dbReference type="PANTHER" id="PTHR14149">
    <property type="entry name" value="RAS GTPASE-ACTIVATING PROTEIN WITH IQ MOTIF"/>
    <property type="match status" value="1"/>
</dbReference>
<dbReference type="GO" id="GO:0051015">
    <property type="term" value="F:actin filament binding"/>
    <property type="evidence" value="ECO:0007669"/>
    <property type="project" value="TreeGrafter"/>
</dbReference>
<reference evidence="5" key="1">
    <citation type="submission" date="2016-06" db="UniProtKB">
        <authorList>
            <consortium name="WormBaseParasite"/>
        </authorList>
    </citation>
    <scope>IDENTIFICATION</scope>
</reference>
<evidence type="ECO:0000313" key="3">
    <source>
        <dbReference type="EMBL" id="VDM43313.1"/>
    </source>
</evidence>
<dbReference type="WBParaSite" id="TCNE_0001199201-mRNA-1">
    <property type="protein sequence ID" value="TCNE_0001199201-mRNA-1"/>
    <property type="gene ID" value="TCNE_0001199201"/>
</dbReference>
<dbReference type="Pfam" id="PF03836">
    <property type="entry name" value="RasGAP_C"/>
    <property type="match status" value="1"/>
</dbReference>
<gene>
    <name evidence="3" type="ORF">TCNE_LOCUS11992</name>
</gene>
<evidence type="ECO:0000256" key="1">
    <source>
        <dbReference type="SAM" id="Coils"/>
    </source>
</evidence>
<dbReference type="GO" id="GO:1903479">
    <property type="term" value="P:mitotic actomyosin contractile ring assembly actin filament organization"/>
    <property type="evidence" value="ECO:0007669"/>
    <property type="project" value="TreeGrafter"/>
</dbReference>
<reference evidence="3 4" key="2">
    <citation type="submission" date="2018-11" db="EMBL/GenBank/DDBJ databases">
        <authorList>
            <consortium name="Pathogen Informatics"/>
        </authorList>
    </citation>
    <scope>NUCLEOTIDE SEQUENCE [LARGE SCALE GENOMIC DNA]</scope>
</reference>
<dbReference type="EMBL" id="UYWY01021072">
    <property type="protein sequence ID" value="VDM43313.1"/>
    <property type="molecule type" value="Genomic_DNA"/>
</dbReference>
<accession>A0A183UU22</accession>
<sequence length="403" mass="47236">MSLTEKKNQILKNLYELEEDGLVQMINQYQAIVTAIAKDINHEREYRSERREQLQHLRTTITQMEEKRKEYIERLSAYQEYLDKCLDNISITSKRPSIRGDSAKAGKIIKERQSLDAIQKVKISAEKLDKQGILLSVDGYTTFKEYAKLSLEFSTTNRPGILSVTIVEPKQQPQKCEIDFQSSSLVYFIRFVFIGSAFIPLFRVRRQFFVLCGWNNHQLHWLLEHKSPKDYCYYDKQQRNEEHVEQNGNITSVYAQQARRDLHLRLRIRILSGSPDWSDVSERRFICPDRPSGGAANYKLRMESGSKRSLVERNKSPALVESKEQPSEEFVDVCKKLDPDIDPELLDKAWKQFDTVGQQYVLEQSLSGKVKNRYLMKDLIHRLHFSYWYVSLENELGTTGNFR</sequence>
<evidence type="ECO:0000313" key="4">
    <source>
        <dbReference type="Proteomes" id="UP000050794"/>
    </source>
</evidence>
<evidence type="ECO:0000313" key="5">
    <source>
        <dbReference type="WBParaSite" id="TCNE_0001199201-mRNA-1"/>
    </source>
</evidence>
<name>A0A183UU22_TOXCA</name>
<dbReference type="PANTHER" id="PTHR14149:SF14">
    <property type="entry name" value="CALPONIN-HOMOLOGY (CH) DOMAIN-CONTAINING PROTEIN"/>
    <property type="match status" value="1"/>
</dbReference>
<feature type="domain" description="RasGAP protein C-terminal" evidence="2">
    <location>
        <begin position="3"/>
        <end position="140"/>
    </location>
</feature>
<keyword evidence="1" id="KW-0175">Coiled coil</keyword>
<dbReference type="GO" id="GO:0005938">
    <property type="term" value="C:cell cortex"/>
    <property type="evidence" value="ECO:0007669"/>
    <property type="project" value="TreeGrafter"/>
</dbReference>
<proteinExistence type="predicted"/>
<dbReference type="GO" id="GO:0005096">
    <property type="term" value="F:GTPase activator activity"/>
    <property type="evidence" value="ECO:0007669"/>
    <property type="project" value="TreeGrafter"/>
</dbReference>
<dbReference type="GO" id="GO:0005516">
    <property type="term" value="F:calmodulin binding"/>
    <property type="evidence" value="ECO:0007669"/>
    <property type="project" value="TreeGrafter"/>
</dbReference>
<organism evidence="4 5">
    <name type="scientific">Toxocara canis</name>
    <name type="common">Canine roundworm</name>
    <dbReference type="NCBI Taxonomy" id="6265"/>
    <lineage>
        <taxon>Eukaryota</taxon>
        <taxon>Metazoa</taxon>
        <taxon>Ecdysozoa</taxon>
        <taxon>Nematoda</taxon>
        <taxon>Chromadorea</taxon>
        <taxon>Rhabditida</taxon>
        <taxon>Spirurina</taxon>
        <taxon>Ascaridomorpha</taxon>
        <taxon>Ascaridoidea</taxon>
        <taxon>Toxocaridae</taxon>
        <taxon>Toxocara</taxon>
    </lineage>
</organism>
<protein>
    <submittedName>
        <fullName evidence="5">RasGAP_C domain-containing protein</fullName>
    </submittedName>
</protein>